<dbReference type="Proteomes" id="UP000887578">
    <property type="component" value="Unplaced"/>
</dbReference>
<sequence>MIYEFSRNGVTKKLNEKSATPANLSKHFKVTLDSLTLTNDGGDFINVKGTEFDQPLKDGAVYQVEGDEISLSVTTAGAANANVRQLVVRQNMHLISTQDQLQEVFDSISSSTEPIDDNICLLYDGPNAVSVVNFLAILAAATDDPSLISEIMPRDQFKYIKNPGSFRASLYQGSTSMCCAFQKAYNSMGIIYAYLEALPKDIQNALIEMVRGNSPNELNRLIRSIGKSLEGCMNSAKEAKDTFNSVLEVLQEIILGAISAQSASEKNRKDALKQLEEFKIKQKQQNEEIANRETQYQENAKLVQEALENYKEASVPVDVVDLIGLTVVDVVKDSVSEIIGAPRAAASFVAQQVGIISCDPERKSNKNELDAVYVEEINEVIFEIQSADELTVEAINEWIDRLEIITGSSRIADVMSKVKDLRIHLQRLKKNPELLKTDKKVALMSKEILKLLSAFHRHIELKNQQSAEREKARLSLAETRVKEHTKVLDNARDRLDKEEERKDKNLEAMRQSKRELADLMAKMKNLDLTKVEMNGDGDVVETLVKPALVASGMCVQICNCASIYRAISEEFVMPEITKVARNVSLSKEDAKKKKNDIEMVNENINESVRQFVDTKKKAFEDKFKDNLEIQQTKLLQAITQ</sequence>
<proteinExistence type="predicted"/>
<evidence type="ECO:0000256" key="1">
    <source>
        <dbReference type="SAM" id="Coils"/>
    </source>
</evidence>
<evidence type="ECO:0000313" key="2">
    <source>
        <dbReference type="Proteomes" id="UP000887578"/>
    </source>
</evidence>
<dbReference type="PANTHER" id="PTHR33488:SF2">
    <property type="entry name" value="EARLY ENDOSOME ANTIGEN 1-LIKE"/>
    <property type="match status" value="1"/>
</dbReference>
<reference evidence="3" key="1">
    <citation type="submission" date="2022-11" db="UniProtKB">
        <authorList>
            <consortium name="WormBaseParasite"/>
        </authorList>
    </citation>
    <scope>IDENTIFICATION</scope>
</reference>
<protein>
    <submittedName>
        <fullName evidence="3">Uncharacterized protein</fullName>
    </submittedName>
</protein>
<feature type="coiled-coil region" evidence="1">
    <location>
        <begin position="474"/>
        <end position="529"/>
    </location>
</feature>
<keyword evidence="2" id="KW-1185">Reference proteome</keyword>
<keyword evidence="1" id="KW-0175">Coiled coil</keyword>
<dbReference type="PANTHER" id="PTHR33488">
    <property type="entry name" value="ZGC:162509"/>
    <property type="match status" value="1"/>
</dbReference>
<accession>A0A914PZU9</accession>
<dbReference type="WBParaSite" id="PDA_v2.g2042.t1">
    <property type="protein sequence ID" value="PDA_v2.g2042.t1"/>
    <property type="gene ID" value="PDA_v2.g2042"/>
</dbReference>
<feature type="coiled-coil region" evidence="1">
    <location>
        <begin position="268"/>
        <end position="313"/>
    </location>
</feature>
<evidence type="ECO:0000313" key="3">
    <source>
        <dbReference type="WBParaSite" id="PDA_v2.g2042.t1"/>
    </source>
</evidence>
<organism evidence="2 3">
    <name type="scientific">Panagrolaimus davidi</name>
    <dbReference type="NCBI Taxonomy" id="227884"/>
    <lineage>
        <taxon>Eukaryota</taxon>
        <taxon>Metazoa</taxon>
        <taxon>Ecdysozoa</taxon>
        <taxon>Nematoda</taxon>
        <taxon>Chromadorea</taxon>
        <taxon>Rhabditida</taxon>
        <taxon>Tylenchina</taxon>
        <taxon>Panagrolaimomorpha</taxon>
        <taxon>Panagrolaimoidea</taxon>
        <taxon>Panagrolaimidae</taxon>
        <taxon>Panagrolaimus</taxon>
    </lineage>
</organism>
<name>A0A914PZU9_9BILA</name>
<dbReference type="AlphaFoldDB" id="A0A914PZU9"/>